<dbReference type="InterPro" id="IPR029063">
    <property type="entry name" value="SAM-dependent_MTases_sf"/>
</dbReference>
<dbReference type="CDD" id="cd02440">
    <property type="entry name" value="AdoMet_MTases"/>
    <property type="match status" value="1"/>
</dbReference>
<reference evidence="2" key="1">
    <citation type="submission" date="2020-01" db="EMBL/GenBank/DDBJ databases">
        <authorList>
            <person name="Meier V. D."/>
            <person name="Meier V D."/>
        </authorList>
    </citation>
    <scope>NUCLEOTIDE SEQUENCE</scope>
    <source>
        <strain evidence="2">HLG_WM_MAG_10</strain>
    </source>
</reference>
<feature type="domain" description="Methyltransferase type 11" evidence="1">
    <location>
        <begin position="43"/>
        <end position="131"/>
    </location>
</feature>
<evidence type="ECO:0000259" key="1">
    <source>
        <dbReference type="Pfam" id="PF08241"/>
    </source>
</evidence>
<dbReference type="SUPFAM" id="SSF53335">
    <property type="entry name" value="S-adenosyl-L-methionine-dependent methyltransferases"/>
    <property type="match status" value="1"/>
</dbReference>
<sequence>MDYKDYQAGQTADNFWFRAKYGLIRLLMEKNSKNKSGEPLKILSIGTGTGDDLKILKSFGNNYVTDILPEALAIVPDEDCFEKKLADACALPYEEGFFDIVVSFDVFEHIEDDKKAISEVYRVLKKGGALVYSVPAGPGLFSSHDVALEHYRRYNKKMAKELFTSFDEVKTYSWNTLLYPLIAFSRIKNKNRPPSVDHPKLPGFIDTLFYYLLCFDNFLIKRGISLPLGISIAGWCKK</sequence>
<accession>A0A6S6T7N1</accession>
<dbReference type="Pfam" id="PF08241">
    <property type="entry name" value="Methyltransf_11"/>
    <property type="match status" value="1"/>
</dbReference>
<gene>
    <name evidence="2" type="ORF">HELGO_WM37940</name>
</gene>
<dbReference type="InterPro" id="IPR013216">
    <property type="entry name" value="Methyltransf_11"/>
</dbReference>
<organism evidence="2">
    <name type="scientific">uncultured Aureispira sp</name>
    <dbReference type="NCBI Taxonomy" id="1331704"/>
    <lineage>
        <taxon>Bacteria</taxon>
        <taxon>Pseudomonadati</taxon>
        <taxon>Bacteroidota</taxon>
        <taxon>Saprospiria</taxon>
        <taxon>Saprospirales</taxon>
        <taxon>Saprospiraceae</taxon>
        <taxon>Aureispira</taxon>
        <taxon>environmental samples</taxon>
    </lineage>
</organism>
<proteinExistence type="predicted"/>
<dbReference type="EMBL" id="CACVAQ010000173">
    <property type="protein sequence ID" value="CAA6811183.1"/>
    <property type="molecule type" value="Genomic_DNA"/>
</dbReference>
<evidence type="ECO:0000313" key="2">
    <source>
        <dbReference type="EMBL" id="CAA6811183.1"/>
    </source>
</evidence>
<name>A0A6S6T7N1_9BACT</name>
<dbReference type="GO" id="GO:0008757">
    <property type="term" value="F:S-adenosylmethionine-dependent methyltransferase activity"/>
    <property type="evidence" value="ECO:0007669"/>
    <property type="project" value="InterPro"/>
</dbReference>
<dbReference type="AlphaFoldDB" id="A0A6S6T7N1"/>
<dbReference type="Gene3D" id="3.40.50.150">
    <property type="entry name" value="Vaccinia Virus protein VP39"/>
    <property type="match status" value="1"/>
</dbReference>
<protein>
    <recommendedName>
        <fullName evidence="1">Methyltransferase type 11 domain-containing protein</fullName>
    </recommendedName>
</protein>
<dbReference type="PANTHER" id="PTHR43591">
    <property type="entry name" value="METHYLTRANSFERASE"/>
    <property type="match status" value="1"/>
</dbReference>